<dbReference type="AlphaFoldDB" id="A0A498KQ18"/>
<reference evidence="2 3" key="1">
    <citation type="submission" date="2018-10" db="EMBL/GenBank/DDBJ databases">
        <title>A high-quality apple genome assembly.</title>
        <authorList>
            <person name="Hu J."/>
        </authorList>
    </citation>
    <scope>NUCLEOTIDE SEQUENCE [LARGE SCALE GENOMIC DNA]</scope>
    <source>
        <strain evidence="3">cv. HFTH1</strain>
        <tissue evidence="2">Young leaf</tissue>
    </source>
</reference>
<feature type="region of interest" description="Disordered" evidence="1">
    <location>
        <begin position="30"/>
        <end position="58"/>
    </location>
</feature>
<evidence type="ECO:0000313" key="3">
    <source>
        <dbReference type="Proteomes" id="UP000290289"/>
    </source>
</evidence>
<name>A0A498KQ18_MALDO</name>
<accession>A0A498KQ18</accession>
<evidence type="ECO:0000313" key="2">
    <source>
        <dbReference type="EMBL" id="RXI09191.1"/>
    </source>
</evidence>
<comment type="caution">
    <text evidence="2">The sequence shown here is derived from an EMBL/GenBank/DDBJ whole genome shotgun (WGS) entry which is preliminary data.</text>
</comment>
<dbReference type="STRING" id="3750.A0A498KQ18"/>
<dbReference type="Proteomes" id="UP000290289">
    <property type="component" value="Chromosome 1"/>
</dbReference>
<dbReference type="EMBL" id="RDQH01000327">
    <property type="protein sequence ID" value="RXI09191.1"/>
    <property type="molecule type" value="Genomic_DNA"/>
</dbReference>
<keyword evidence="3" id="KW-1185">Reference proteome</keyword>
<feature type="compositionally biased region" description="Basic and acidic residues" evidence="1">
    <location>
        <begin position="42"/>
        <end position="58"/>
    </location>
</feature>
<proteinExistence type="predicted"/>
<evidence type="ECO:0000256" key="1">
    <source>
        <dbReference type="SAM" id="MobiDB-lite"/>
    </source>
</evidence>
<organism evidence="2 3">
    <name type="scientific">Malus domestica</name>
    <name type="common">Apple</name>
    <name type="synonym">Pyrus malus</name>
    <dbReference type="NCBI Taxonomy" id="3750"/>
    <lineage>
        <taxon>Eukaryota</taxon>
        <taxon>Viridiplantae</taxon>
        <taxon>Streptophyta</taxon>
        <taxon>Embryophyta</taxon>
        <taxon>Tracheophyta</taxon>
        <taxon>Spermatophyta</taxon>
        <taxon>Magnoliopsida</taxon>
        <taxon>eudicotyledons</taxon>
        <taxon>Gunneridae</taxon>
        <taxon>Pentapetalae</taxon>
        <taxon>rosids</taxon>
        <taxon>fabids</taxon>
        <taxon>Rosales</taxon>
        <taxon>Rosaceae</taxon>
        <taxon>Amygdaloideae</taxon>
        <taxon>Maleae</taxon>
        <taxon>Malus</taxon>
    </lineage>
</organism>
<gene>
    <name evidence="2" type="ORF">DVH24_023352</name>
</gene>
<protein>
    <submittedName>
        <fullName evidence="2">Uncharacterized protein</fullName>
    </submittedName>
</protein>
<sequence length="110" mass="12249">MVAFYSCACAFIQTQVDQITQQLKSGMLEDENDEDLLSAPQDPHHKSSKHQIDTKDIDGWNLKSGKPLLNPSYKAPPDYKPFLKEATVPIPLSLSSHSAILCNSFLLTVF</sequence>